<protein>
    <submittedName>
        <fullName evidence="1">Uncharacterized protein</fullName>
    </submittedName>
</protein>
<keyword evidence="2" id="KW-1185">Reference proteome</keyword>
<name>A0A974PUL4_9HYPH</name>
<proteinExistence type="predicted"/>
<geneLocation type="plasmid" evidence="1 2">
    <name>unnamed2</name>
</geneLocation>
<organism evidence="1 2">
    <name type="scientific">Xanthobacter dioxanivorans</name>
    <dbReference type="NCBI Taxonomy" id="2528964"/>
    <lineage>
        <taxon>Bacteria</taxon>
        <taxon>Pseudomonadati</taxon>
        <taxon>Pseudomonadota</taxon>
        <taxon>Alphaproteobacteria</taxon>
        <taxon>Hyphomicrobiales</taxon>
        <taxon>Xanthobacteraceae</taxon>
        <taxon>Xanthobacter</taxon>
    </lineage>
</organism>
<accession>A0A974PUL4</accession>
<dbReference type="KEGG" id="xdi:EZH22_30745"/>
<dbReference type="EMBL" id="CP063364">
    <property type="protein sequence ID" value="QRG10107.1"/>
    <property type="molecule type" value="Genomic_DNA"/>
</dbReference>
<dbReference type="RefSeq" id="WP_203196988.1">
    <property type="nucleotide sequence ID" value="NZ_CP063364.1"/>
</dbReference>
<gene>
    <name evidence="1" type="ORF">EZH22_30745</name>
</gene>
<keyword evidence="1" id="KW-0614">Plasmid</keyword>
<evidence type="ECO:0000313" key="1">
    <source>
        <dbReference type="EMBL" id="QRG10107.1"/>
    </source>
</evidence>
<dbReference type="Proteomes" id="UP000596427">
    <property type="component" value="Plasmid unnamed2"/>
</dbReference>
<reference evidence="1 2" key="1">
    <citation type="submission" date="2020-10" db="EMBL/GenBank/DDBJ databases">
        <title>Degradation of 1,4-Dioxane by Xanthobacter sp. YN2, via a Novel Group-2 Soluble Di-Iron Monooxygenase.</title>
        <authorList>
            <person name="Ma F."/>
            <person name="Wang Y."/>
            <person name="Yang J."/>
            <person name="Guo H."/>
            <person name="Su D."/>
            <person name="Yu L."/>
        </authorList>
    </citation>
    <scope>NUCLEOTIDE SEQUENCE [LARGE SCALE GENOMIC DNA]</scope>
    <source>
        <strain evidence="1 2">YN2</strain>
        <plasmid evidence="1 2">unnamed2</plasmid>
    </source>
</reference>
<evidence type="ECO:0000313" key="2">
    <source>
        <dbReference type="Proteomes" id="UP000596427"/>
    </source>
</evidence>
<sequence>MTEVVNGYAIRVTQAAIEGFLALYGDRSRYPGDTADERRRDAALAAQRLRLLPSDTGGVLLTAITTDTRAELSLLGFMETYERNSDECTAAMAERLPLALTPFVSRVDEGEGQQC</sequence>
<dbReference type="AlphaFoldDB" id="A0A974PUL4"/>